<dbReference type="OrthoDB" id="9766870at2"/>
<dbReference type="Gene3D" id="1.10.3720.10">
    <property type="entry name" value="MetI-like"/>
    <property type="match status" value="1"/>
</dbReference>
<dbReference type="EMBL" id="RZIJ01000003">
    <property type="protein sequence ID" value="RUQ74666.1"/>
    <property type="molecule type" value="Genomic_DNA"/>
</dbReference>
<gene>
    <name evidence="12" type="ORF">EJ913_06435</name>
</gene>
<keyword evidence="2 9" id="KW-0813">Transport</keyword>
<evidence type="ECO:0000256" key="9">
    <source>
        <dbReference type="RuleBase" id="RU363032"/>
    </source>
</evidence>
<keyword evidence="7 9" id="KW-1133">Transmembrane helix</keyword>
<evidence type="ECO:0000313" key="12">
    <source>
        <dbReference type="EMBL" id="RUQ74666.1"/>
    </source>
</evidence>
<dbReference type="InterPro" id="IPR035906">
    <property type="entry name" value="MetI-like_sf"/>
</dbReference>
<feature type="region of interest" description="Disordered" evidence="10">
    <location>
        <begin position="1"/>
        <end position="25"/>
    </location>
</feature>
<evidence type="ECO:0000256" key="4">
    <source>
        <dbReference type="ARBA" id="ARBA00022692"/>
    </source>
</evidence>
<reference evidence="12 13" key="1">
    <citation type="submission" date="2018-12" db="EMBL/GenBank/DDBJ databases">
        <authorList>
            <person name="Yang Y."/>
        </authorList>
    </citation>
    <scope>NUCLEOTIDE SEQUENCE [LARGE SCALE GENOMIC DNA]</scope>
    <source>
        <strain evidence="12 13">GSF71</strain>
    </source>
</reference>
<evidence type="ECO:0000256" key="8">
    <source>
        <dbReference type="ARBA" id="ARBA00023136"/>
    </source>
</evidence>
<evidence type="ECO:0000256" key="10">
    <source>
        <dbReference type="SAM" id="MobiDB-lite"/>
    </source>
</evidence>
<dbReference type="GO" id="GO:0015833">
    <property type="term" value="P:peptide transport"/>
    <property type="evidence" value="ECO:0007669"/>
    <property type="project" value="UniProtKB-KW"/>
</dbReference>
<dbReference type="FunFam" id="1.10.3720.10:FF:000059">
    <property type="entry name" value="Oligopeptide ABC transporter, permease protein"/>
    <property type="match status" value="1"/>
</dbReference>
<dbReference type="GO" id="GO:0015031">
    <property type="term" value="P:protein transport"/>
    <property type="evidence" value="ECO:0007669"/>
    <property type="project" value="UniProtKB-KW"/>
</dbReference>
<feature type="transmembrane region" description="Helical" evidence="9">
    <location>
        <begin position="179"/>
        <end position="203"/>
    </location>
</feature>
<dbReference type="InterPro" id="IPR050366">
    <property type="entry name" value="BP-dependent_transpt_permease"/>
</dbReference>
<keyword evidence="4 9" id="KW-0812">Transmembrane</keyword>
<dbReference type="GO" id="GO:0005886">
    <property type="term" value="C:plasma membrane"/>
    <property type="evidence" value="ECO:0007669"/>
    <property type="project" value="UniProtKB-SubCell"/>
</dbReference>
<evidence type="ECO:0000256" key="2">
    <source>
        <dbReference type="ARBA" id="ARBA00022448"/>
    </source>
</evidence>
<comment type="caution">
    <text evidence="12">The sequence shown here is derived from an EMBL/GenBank/DDBJ whole genome shotgun (WGS) entry which is preliminary data.</text>
</comment>
<comment type="similarity">
    <text evidence="9">Belongs to the binding-protein-dependent transport system permease family.</text>
</comment>
<proteinExistence type="inferred from homology"/>
<dbReference type="PANTHER" id="PTHR43386:SF1">
    <property type="entry name" value="D,D-DIPEPTIDE TRANSPORT SYSTEM PERMEASE PROTEIN DDPC-RELATED"/>
    <property type="match status" value="1"/>
</dbReference>
<dbReference type="InterPro" id="IPR000515">
    <property type="entry name" value="MetI-like"/>
</dbReference>
<feature type="transmembrane region" description="Helical" evidence="9">
    <location>
        <begin position="302"/>
        <end position="329"/>
    </location>
</feature>
<evidence type="ECO:0000256" key="6">
    <source>
        <dbReference type="ARBA" id="ARBA00022927"/>
    </source>
</evidence>
<protein>
    <submittedName>
        <fullName evidence="12">ABC transporter permease</fullName>
    </submittedName>
</protein>
<evidence type="ECO:0000256" key="7">
    <source>
        <dbReference type="ARBA" id="ARBA00022989"/>
    </source>
</evidence>
<evidence type="ECO:0000256" key="3">
    <source>
        <dbReference type="ARBA" id="ARBA00022475"/>
    </source>
</evidence>
<dbReference type="AlphaFoldDB" id="A0A3S0V326"/>
<dbReference type="RefSeq" id="WP_126995934.1">
    <property type="nucleotide sequence ID" value="NZ_JBNPXW010000006.1"/>
</dbReference>
<feature type="domain" description="ABC transmembrane type-1" evidence="11">
    <location>
        <begin position="175"/>
        <end position="371"/>
    </location>
</feature>
<keyword evidence="8 9" id="KW-0472">Membrane</keyword>
<organism evidence="12 13">
    <name type="scientific">Azospirillum doebereinerae</name>
    <dbReference type="NCBI Taxonomy" id="92933"/>
    <lineage>
        <taxon>Bacteria</taxon>
        <taxon>Pseudomonadati</taxon>
        <taxon>Pseudomonadota</taxon>
        <taxon>Alphaproteobacteria</taxon>
        <taxon>Rhodospirillales</taxon>
        <taxon>Azospirillaceae</taxon>
        <taxon>Azospirillum</taxon>
    </lineage>
</organism>
<dbReference type="Pfam" id="PF00528">
    <property type="entry name" value="BPD_transp_1"/>
    <property type="match status" value="1"/>
</dbReference>
<dbReference type="Proteomes" id="UP000280346">
    <property type="component" value="Unassembled WGS sequence"/>
</dbReference>
<accession>A0A3S0V326</accession>
<feature type="transmembrane region" description="Helical" evidence="9">
    <location>
        <begin position="45"/>
        <end position="63"/>
    </location>
</feature>
<comment type="subcellular location">
    <subcellularLocation>
        <location evidence="1 9">Cell membrane</location>
        <topology evidence="1 9">Multi-pass membrane protein</topology>
    </subcellularLocation>
</comment>
<dbReference type="InterPro" id="IPR025966">
    <property type="entry name" value="OppC_N"/>
</dbReference>
<evidence type="ECO:0000256" key="5">
    <source>
        <dbReference type="ARBA" id="ARBA00022856"/>
    </source>
</evidence>
<keyword evidence="6" id="KW-0653">Protein transport</keyword>
<name>A0A3S0V326_9PROT</name>
<evidence type="ECO:0000313" key="13">
    <source>
        <dbReference type="Proteomes" id="UP000280346"/>
    </source>
</evidence>
<sequence length="384" mass="41987">MSRAWKHQFDPEPWSPDDDAGPASRLDPGASAGRLMLRRFLRHRLAVLAALFLGLSYLSLPFVDFLAPYGANERDVEHLYAPPQPIHLFHEGRFVGPFVYPTAGRADLREYRWRYETDATRPMPLGFFCPGAPYRFLGLVETRLRLVCPPEGATLHLLGTDRLGRDILSRLAIGAQLSLTVGLLGIAVSFGIGVTLGGMAGYFGGRTDYAVQRLSEILKSLPELPLWLALSAAVPAHWSPVAVFLCISVILGLLDWPGLARAVRSRFLALREEDFVMAAELMGASPARIIGRHLLPNFASHLLASATLSIPAMILGETALSFLGLGLRPPATSWGVMLNDAQNLTAVETYPWVSAPMIPVILVVLSFNFLGDGLRDALDPYHDS</sequence>
<dbReference type="PANTHER" id="PTHR43386">
    <property type="entry name" value="OLIGOPEPTIDE TRANSPORT SYSTEM PERMEASE PROTEIN APPC"/>
    <property type="match status" value="1"/>
</dbReference>
<feature type="transmembrane region" description="Helical" evidence="9">
    <location>
        <begin position="349"/>
        <end position="370"/>
    </location>
</feature>
<keyword evidence="3" id="KW-1003">Cell membrane</keyword>
<dbReference type="Pfam" id="PF12911">
    <property type="entry name" value="OppC_N"/>
    <property type="match status" value="1"/>
</dbReference>
<dbReference type="GO" id="GO:0055085">
    <property type="term" value="P:transmembrane transport"/>
    <property type="evidence" value="ECO:0007669"/>
    <property type="project" value="InterPro"/>
</dbReference>
<dbReference type="CDD" id="cd06261">
    <property type="entry name" value="TM_PBP2"/>
    <property type="match status" value="1"/>
</dbReference>
<keyword evidence="5" id="KW-0571">Peptide transport</keyword>
<evidence type="ECO:0000256" key="1">
    <source>
        <dbReference type="ARBA" id="ARBA00004651"/>
    </source>
</evidence>
<keyword evidence="13" id="KW-1185">Reference proteome</keyword>
<dbReference type="PROSITE" id="PS50928">
    <property type="entry name" value="ABC_TM1"/>
    <property type="match status" value="1"/>
</dbReference>
<dbReference type="SUPFAM" id="SSF161098">
    <property type="entry name" value="MetI-like"/>
    <property type="match status" value="1"/>
</dbReference>
<evidence type="ECO:0000259" key="11">
    <source>
        <dbReference type="PROSITE" id="PS50928"/>
    </source>
</evidence>